<dbReference type="PROSITE" id="PS50850">
    <property type="entry name" value="MFS"/>
    <property type="match status" value="1"/>
</dbReference>
<name>A0A851HMT6_9GAMM</name>
<comment type="subcellular location">
    <subcellularLocation>
        <location evidence="1">Membrane</location>
        <topology evidence="1">Multi-pass membrane protein</topology>
    </subcellularLocation>
</comment>
<keyword evidence="8" id="KW-1185">Reference proteome</keyword>
<dbReference type="GO" id="GO:0022857">
    <property type="term" value="F:transmembrane transporter activity"/>
    <property type="evidence" value="ECO:0007669"/>
    <property type="project" value="InterPro"/>
</dbReference>
<dbReference type="Pfam" id="PF07690">
    <property type="entry name" value="MFS_1"/>
    <property type="match status" value="1"/>
</dbReference>
<dbReference type="PANTHER" id="PTHR42718">
    <property type="entry name" value="MAJOR FACILITATOR SUPERFAMILY MULTIDRUG TRANSPORTER MFSC"/>
    <property type="match status" value="1"/>
</dbReference>
<feature type="transmembrane region" description="Helical" evidence="5">
    <location>
        <begin position="240"/>
        <end position="259"/>
    </location>
</feature>
<dbReference type="EMBL" id="JABEVQ010000001">
    <property type="protein sequence ID" value="NWN90333.1"/>
    <property type="molecule type" value="Genomic_DNA"/>
</dbReference>
<feature type="transmembrane region" description="Helical" evidence="5">
    <location>
        <begin position="71"/>
        <end position="91"/>
    </location>
</feature>
<reference evidence="7 8" key="1">
    <citation type="submission" date="2020-03" db="EMBL/GenBank/DDBJ databases">
        <title>Metagenomic, metatranscriptomic, and metabolomic analyses revealed the key microbes and metabolic features during the fermentation of ganjang, Korean traditional soy sauce.</title>
        <authorList>
            <person name="Chun B.H."/>
            <person name="Jeon C.O."/>
        </authorList>
    </citation>
    <scope>NUCLEOTIDE SEQUENCE [LARGE SCALE GENOMIC DNA]</scope>
    <source>
        <strain evidence="7 8">KG14</strain>
    </source>
</reference>
<evidence type="ECO:0000313" key="7">
    <source>
        <dbReference type="EMBL" id="NWN90333.1"/>
    </source>
</evidence>
<evidence type="ECO:0000256" key="5">
    <source>
        <dbReference type="SAM" id="Phobius"/>
    </source>
</evidence>
<organism evidence="7 8">
    <name type="scientific">Marinobacter adhaerens</name>
    <dbReference type="NCBI Taxonomy" id="1033846"/>
    <lineage>
        <taxon>Bacteria</taxon>
        <taxon>Pseudomonadati</taxon>
        <taxon>Pseudomonadota</taxon>
        <taxon>Gammaproteobacteria</taxon>
        <taxon>Pseudomonadales</taxon>
        <taxon>Marinobacteraceae</taxon>
        <taxon>Marinobacter</taxon>
    </lineage>
</organism>
<evidence type="ECO:0000313" key="8">
    <source>
        <dbReference type="Proteomes" id="UP000536442"/>
    </source>
</evidence>
<dbReference type="Proteomes" id="UP000536442">
    <property type="component" value="Unassembled WGS sequence"/>
</dbReference>
<evidence type="ECO:0000256" key="2">
    <source>
        <dbReference type="ARBA" id="ARBA00022692"/>
    </source>
</evidence>
<feature type="transmembrane region" description="Helical" evidence="5">
    <location>
        <begin position="325"/>
        <end position="346"/>
    </location>
</feature>
<proteinExistence type="predicted"/>
<dbReference type="AlphaFoldDB" id="A0A851HMT6"/>
<dbReference type="SUPFAM" id="SSF103473">
    <property type="entry name" value="MFS general substrate transporter"/>
    <property type="match status" value="1"/>
</dbReference>
<dbReference type="GO" id="GO:0016020">
    <property type="term" value="C:membrane"/>
    <property type="evidence" value="ECO:0007669"/>
    <property type="project" value="UniProtKB-SubCell"/>
</dbReference>
<dbReference type="InterPro" id="IPR036259">
    <property type="entry name" value="MFS_trans_sf"/>
</dbReference>
<feature type="transmembrane region" description="Helical" evidence="5">
    <location>
        <begin position="103"/>
        <end position="123"/>
    </location>
</feature>
<comment type="caution">
    <text evidence="7">The sequence shown here is derived from an EMBL/GenBank/DDBJ whole genome shotgun (WGS) entry which is preliminary data.</text>
</comment>
<accession>A0A851HMT6</accession>
<dbReference type="Gene3D" id="1.20.1250.20">
    <property type="entry name" value="MFS general substrate transporter like domains"/>
    <property type="match status" value="1"/>
</dbReference>
<protein>
    <submittedName>
        <fullName evidence="7">MFS transporter</fullName>
    </submittedName>
</protein>
<dbReference type="PANTHER" id="PTHR42718:SF35">
    <property type="entry name" value="BLL0718 PROTEIN"/>
    <property type="match status" value="1"/>
</dbReference>
<keyword evidence="2 5" id="KW-0812">Transmembrane</keyword>
<feature type="transmembrane region" description="Helical" evidence="5">
    <location>
        <begin position="295"/>
        <end position="313"/>
    </location>
</feature>
<feature type="transmembrane region" description="Helical" evidence="5">
    <location>
        <begin position="271"/>
        <end position="289"/>
    </location>
</feature>
<feature type="transmembrane region" description="Helical" evidence="5">
    <location>
        <begin position="202"/>
        <end position="228"/>
    </location>
</feature>
<keyword evidence="4 5" id="KW-0472">Membrane</keyword>
<gene>
    <name evidence="7" type="ORF">HLV39_02315</name>
</gene>
<evidence type="ECO:0000256" key="3">
    <source>
        <dbReference type="ARBA" id="ARBA00022989"/>
    </source>
</evidence>
<evidence type="ECO:0000259" key="6">
    <source>
        <dbReference type="PROSITE" id="PS50850"/>
    </source>
</evidence>
<keyword evidence="3 5" id="KW-1133">Transmembrane helix</keyword>
<dbReference type="InterPro" id="IPR011701">
    <property type="entry name" value="MFS"/>
</dbReference>
<feature type="transmembrane region" description="Helical" evidence="5">
    <location>
        <begin position="352"/>
        <end position="373"/>
    </location>
</feature>
<sequence>MLRHILLTFLLMSSAILVVGQLYLTIPLTEEIAAVFSAEFATAAWAASAFGFAYAIGFLIWGPLSDRLGRLQILVGGLLAMTVVTGLLGFADNLAMFLAGRAAQGFVASSFPPVALSLVSEVLPQRRRALGVSLISFAFLAAAPLAQFVAVGLSMTPTVFMLGVSPFYLILAVGLFLTLPAHSSGAPIAAQANSGKGQSDGLFGNPLIVAGWGAALTVLFGFVIFQAGTAMGIGGGFDPQVVRLVGLPPLALCLLAAPISHRIGAPATARAGLLLCAAGLALSGFGSALTLLGAVLVSGGVGLAVPGLIITLSSAASDANRGLTLSLYTFTLFVGASIASPVATVLASSGPVLVYGVPALLLVIGAAGLTLALSRVTRRSVGIT</sequence>
<feature type="transmembrane region" description="Helical" evidence="5">
    <location>
        <begin position="130"/>
        <end position="153"/>
    </location>
</feature>
<feature type="domain" description="Major facilitator superfamily (MFS) profile" evidence="6">
    <location>
        <begin position="1"/>
        <end position="377"/>
    </location>
</feature>
<feature type="transmembrane region" description="Helical" evidence="5">
    <location>
        <begin position="159"/>
        <end position="181"/>
    </location>
</feature>
<evidence type="ECO:0000256" key="1">
    <source>
        <dbReference type="ARBA" id="ARBA00004141"/>
    </source>
</evidence>
<feature type="transmembrane region" description="Helical" evidence="5">
    <location>
        <begin position="44"/>
        <end position="64"/>
    </location>
</feature>
<evidence type="ECO:0000256" key="4">
    <source>
        <dbReference type="ARBA" id="ARBA00023136"/>
    </source>
</evidence>
<dbReference type="InterPro" id="IPR020846">
    <property type="entry name" value="MFS_dom"/>
</dbReference>